<proteinExistence type="predicted"/>
<organism evidence="1 2">
    <name type="scientific">Bos mutus</name>
    <name type="common">wild yak</name>
    <dbReference type="NCBI Taxonomy" id="72004"/>
    <lineage>
        <taxon>Eukaryota</taxon>
        <taxon>Metazoa</taxon>
        <taxon>Chordata</taxon>
        <taxon>Craniata</taxon>
        <taxon>Vertebrata</taxon>
        <taxon>Euteleostomi</taxon>
        <taxon>Mammalia</taxon>
        <taxon>Eutheria</taxon>
        <taxon>Laurasiatheria</taxon>
        <taxon>Artiodactyla</taxon>
        <taxon>Ruminantia</taxon>
        <taxon>Pecora</taxon>
        <taxon>Bovidae</taxon>
        <taxon>Bovinae</taxon>
        <taxon>Bos</taxon>
    </lineage>
</organism>
<comment type="caution">
    <text evidence="1">The sequence shown here is derived from an EMBL/GenBank/DDBJ whole genome shotgun (WGS) entry which is preliminary data.</text>
</comment>
<keyword evidence="2" id="KW-1185">Reference proteome</keyword>
<gene>
    <name evidence="1" type="ORF">E5288_WYG011574</name>
</gene>
<evidence type="ECO:0000313" key="1">
    <source>
        <dbReference type="EMBL" id="MXQ89729.1"/>
    </source>
</evidence>
<dbReference type="AlphaFoldDB" id="A0A6B0RHW2"/>
<name>A0A6B0RHW2_9CETA</name>
<evidence type="ECO:0000313" key="2">
    <source>
        <dbReference type="Proteomes" id="UP000322234"/>
    </source>
</evidence>
<accession>A0A6B0RHW2</accession>
<dbReference type="Proteomes" id="UP000322234">
    <property type="component" value="Unassembled WGS sequence"/>
</dbReference>
<dbReference type="EMBL" id="VBQZ03000058">
    <property type="protein sequence ID" value="MXQ89729.1"/>
    <property type="molecule type" value="Genomic_DNA"/>
</dbReference>
<reference evidence="1" key="1">
    <citation type="submission" date="2019-10" db="EMBL/GenBank/DDBJ databases">
        <title>The sequence and de novo assembly of the wild yak genome.</title>
        <authorList>
            <person name="Liu Y."/>
        </authorList>
    </citation>
    <scope>NUCLEOTIDE SEQUENCE [LARGE SCALE GENOMIC DNA]</scope>
    <source>
        <strain evidence="1">WY2019</strain>
    </source>
</reference>
<sequence>MGTVDDVSRQVDQLALFGSISSVCAITRRGLATIPFLGARLPCVGGETEDKCRNVCRKHQEQRTAVYQRCP</sequence>
<protein>
    <submittedName>
        <fullName evidence="1">Uncharacterized protein</fullName>
    </submittedName>
</protein>